<dbReference type="UniPathway" id="UPA00275">
    <property type="reaction ID" value="UER00404"/>
</dbReference>
<dbReference type="NCBIfam" id="TIGR00114">
    <property type="entry name" value="lumazine-synth"/>
    <property type="match status" value="1"/>
</dbReference>
<dbReference type="GO" id="GO:0009349">
    <property type="term" value="C:riboflavin synthase complex"/>
    <property type="evidence" value="ECO:0007669"/>
    <property type="project" value="UniProtKB-UniRule"/>
</dbReference>
<dbReference type="PANTHER" id="PTHR21058:SF0">
    <property type="entry name" value="6,7-DIMETHYL-8-RIBITYLLUMAZINE SYNTHASE"/>
    <property type="match status" value="1"/>
</dbReference>
<keyword evidence="5 7" id="KW-0808">Transferase</keyword>
<proteinExistence type="inferred from homology"/>
<evidence type="ECO:0000256" key="2">
    <source>
        <dbReference type="ARBA" id="ARBA00007424"/>
    </source>
</evidence>
<name>A0A6U0F7F6_9CHLO</name>
<dbReference type="InterPro" id="IPR034964">
    <property type="entry name" value="LS"/>
</dbReference>
<dbReference type="EC" id="2.5.1.78" evidence="3 7"/>
<evidence type="ECO:0000256" key="6">
    <source>
        <dbReference type="ARBA" id="ARBA00048785"/>
    </source>
</evidence>
<dbReference type="Gene3D" id="3.40.50.960">
    <property type="entry name" value="Lumazine/riboflavin synthase"/>
    <property type="match status" value="1"/>
</dbReference>
<feature type="compositionally biased region" description="Basic residues" evidence="8">
    <location>
        <begin position="22"/>
        <end position="36"/>
    </location>
</feature>
<dbReference type="InterPro" id="IPR036467">
    <property type="entry name" value="LS/RS_sf"/>
</dbReference>
<dbReference type="SUPFAM" id="SSF52121">
    <property type="entry name" value="Lumazine synthase"/>
    <property type="match status" value="1"/>
</dbReference>
<comment type="function">
    <text evidence="7">Catalyzes the formation of 6,7-dimethyl-8-ribityllumazine by condensation of 5-amino-6-(D-ribitylamino)uracil with 3,4-dihydroxy-2-butanone 4-phosphate. This is the penultimate step in the biosynthesis of riboflavin.</text>
</comment>
<comment type="catalytic activity">
    <reaction evidence="6 7">
        <text>(2S)-2-hydroxy-3-oxobutyl phosphate + 5-amino-6-(D-ribitylamino)uracil = 6,7-dimethyl-8-(1-D-ribityl)lumazine + phosphate + 2 H2O + H(+)</text>
        <dbReference type="Rhea" id="RHEA:26152"/>
        <dbReference type="ChEBI" id="CHEBI:15377"/>
        <dbReference type="ChEBI" id="CHEBI:15378"/>
        <dbReference type="ChEBI" id="CHEBI:15934"/>
        <dbReference type="ChEBI" id="CHEBI:43474"/>
        <dbReference type="ChEBI" id="CHEBI:58201"/>
        <dbReference type="ChEBI" id="CHEBI:58830"/>
        <dbReference type="EC" id="2.5.1.78"/>
    </reaction>
</comment>
<comment type="pathway">
    <text evidence="1 7">Cofactor biosynthesis; riboflavin biosynthesis; riboflavin from 2-hydroxy-3-oxobutyl phosphate and 5-amino-6-(D-ribitylamino)uracil: step 1/2.</text>
</comment>
<dbReference type="Pfam" id="PF00885">
    <property type="entry name" value="DMRL_synthase"/>
    <property type="match status" value="1"/>
</dbReference>
<evidence type="ECO:0000256" key="7">
    <source>
        <dbReference type="RuleBase" id="RU003795"/>
    </source>
</evidence>
<dbReference type="PANTHER" id="PTHR21058">
    <property type="entry name" value="6,7-DIMETHYL-8-RIBITYLLUMAZINE SYNTHASE DMRL SYNTHASE LUMAZINE SYNTHASE"/>
    <property type="match status" value="1"/>
</dbReference>
<protein>
    <recommendedName>
        <fullName evidence="3 7">6,7-dimethyl-8-ribityllumazine synthase</fullName>
        <shortName evidence="7">DMRL synthase</shortName>
        <ecNumber evidence="3 7">2.5.1.78</ecNumber>
    </recommendedName>
</protein>
<evidence type="ECO:0000256" key="1">
    <source>
        <dbReference type="ARBA" id="ARBA00004917"/>
    </source>
</evidence>
<accession>A0A6U0F7F6</accession>
<dbReference type="GO" id="GO:0000906">
    <property type="term" value="F:6,7-dimethyl-8-ribityllumazine synthase activity"/>
    <property type="evidence" value="ECO:0007669"/>
    <property type="project" value="UniProtKB-EC"/>
</dbReference>
<dbReference type="EMBL" id="HBEW01005712">
    <property type="protein sequence ID" value="CAD8584235.1"/>
    <property type="molecule type" value="Transcribed_RNA"/>
</dbReference>
<dbReference type="InterPro" id="IPR002180">
    <property type="entry name" value="LS/RS"/>
</dbReference>
<reference evidence="9" key="1">
    <citation type="submission" date="2021-01" db="EMBL/GenBank/DDBJ databases">
        <authorList>
            <person name="Corre E."/>
            <person name="Pelletier E."/>
            <person name="Niang G."/>
            <person name="Scheremetjew M."/>
            <person name="Finn R."/>
            <person name="Kale V."/>
            <person name="Holt S."/>
            <person name="Cochrane G."/>
            <person name="Meng A."/>
            <person name="Brown T."/>
            <person name="Cohen L."/>
        </authorList>
    </citation>
    <scope>NUCLEOTIDE SEQUENCE</scope>
    <source>
        <strain evidence="9">Clade-D-RCC2572</strain>
    </source>
</reference>
<dbReference type="AlphaFoldDB" id="A0A6U0F7F6"/>
<evidence type="ECO:0000256" key="5">
    <source>
        <dbReference type="ARBA" id="ARBA00022679"/>
    </source>
</evidence>
<organism evidence="9">
    <name type="scientific">Ostreococcus mediterraneus</name>
    <dbReference type="NCBI Taxonomy" id="1486918"/>
    <lineage>
        <taxon>Eukaryota</taxon>
        <taxon>Viridiplantae</taxon>
        <taxon>Chlorophyta</taxon>
        <taxon>Mamiellophyceae</taxon>
        <taxon>Mamiellales</taxon>
        <taxon>Bathycoccaceae</taxon>
        <taxon>Ostreococcus</taxon>
    </lineage>
</organism>
<dbReference type="GO" id="GO:0009231">
    <property type="term" value="P:riboflavin biosynthetic process"/>
    <property type="evidence" value="ECO:0007669"/>
    <property type="project" value="UniProtKB-UniPathway"/>
</dbReference>
<evidence type="ECO:0000256" key="4">
    <source>
        <dbReference type="ARBA" id="ARBA00022619"/>
    </source>
</evidence>
<keyword evidence="4 7" id="KW-0686">Riboflavin biosynthesis</keyword>
<evidence type="ECO:0000256" key="8">
    <source>
        <dbReference type="SAM" id="MobiDB-lite"/>
    </source>
</evidence>
<comment type="similarity">
    <text evidence="2 7">Belongs to the DMRL synthase family.</text>
</comment>
<feature type="compositionally biased region" description="Polar residues" evidence="8">
    <location>
        <begin position="8"/>
        <end position="18"/>
    </location>
</feature>
<gene>
    <name evidence="9" type="ORF">OMED0929_LOCUS4809</name>
</gene>
<feature type="region of interest" description="Disordered" evidence="8">
    <location>
        <begin position="1"/>
        <end position="73"/>
    </location>
</feature>
<sequence>MATMHAQAHTNAIQRASFSRSVAKRTRARVVTRAKKEKSAGQASAKQQPEEGKKAPLPREYVHHSPGSVQETDDKVVFAHETAAEASKWKNTSIMHVGDFGGGESIRLGVVIGEFHNKLMDRMLEDARIAAVSMGSTIDKVVWVPGTYEAPLVVENMLQDPTLDAVVVLGYIEKGSTLHGQEMGATCSIIFKQLELEYGKPVGMGIIGPGATAEQAEERVAYAGNATRASIRMARTFCLGEPEPEQK</sequence>
<evidence type="ECO:0000256" key="3">
    <source>
        <dbReference type="ARBA" id="ARBA00012664"/>
    </source>
</evidence>
<evidence type="ECO:0000313" key="9">
    <source>
        <dbReference type="EMBL" id="CAD8584235.1"/>
    </source>
</evidence>